<dbReference type="AlphaFoldDB" id="A0A7V8UA71"/>
<dbReference type="Gene3D" id="3.40.50.150">
    <property type="entry name" value="Vaccinia Virus protein VP39"/>
    <property type="match status" value="1"/>
</dbReference>
<dbReference type="PANTHER" id="PTHR20974:SF0">
    <property type="entry name" value="UPF0585 PROTEIN CG18661"/>
    <property type="match status" value="1"/>
</dbReference>
<dbReference type="PANTHER" id="PTHR20974">
    <property type="entry name" value="UPF0585 PROTEIN CG18661"/>
    <property type="match status" value="1"/>
</dbReference>
<dbReference type="Pfam" id="PF06080">
    <property type="entry name" value="DUF938"/>
    <property type="match status" value="1"/>
</dbReference>
<dbReference type="InterPro" id="IPR029063">
    <property type="entry name" value="SAM-dependent_MTases_sf"/>
</dbReference>
<comment type="caution">
    <text evidence="1">The sequence shown here is derived from an EMBL/GenBank/DDBJ whole genome shotgun (WGS) entry which is preliminary data.</text>
</comment>
<gene>
    <name evidence="1" type="ORF">FG486_15700</name>
</gene>
<name>A0A7V8UA71_9SPHN</name>
<dbReference type="EMBL" id="VDES01000003">
    <property type="protein sequence ID" value="MBA1375789.1"/>
    <property type="molecule type" value="Genomic_DNA"/>
</dbReference>
<protein>
    <submittedName>
        <fullName evidence="1">DUF938 domain-containing protein</fullName>
    </submittedName>
</protein>
<organism evidence="1 2">
    <name type="scientific">Sphingomonas ursincola</name>
    <dbReference type="NCBI Taxonomy" id="56361"/>
    <lineage>
        <taxon>Bacteria</taxon>
        <taxon>Pseudomonadati</taxon>
        <taxon>Pseudomonadota</taxon>
        <taxon>Alphaproteobacteria</taxon>
        <taxon>Sphingomonadales</taxon>
        <taxon>Sphingomonadaceae</taxon>
        <taxon>Sphingomonas</taxon>
    </lineage>
</organism>
<dbReference type="Proteomes" id="UP000589292">
    <property type="component" value="Unassembled WGS sequence"/>
</dbReference>
<dbReference type="InterPro" id="IPR010342">
    <property type="entry name" value="DUF938"/>
</dbReference>
<sequence>MTEPKPWLINEAGTEARRHAPATLRNRQVIAQVLRDILPDSGMVLEIASGSGEHVVHFAQAFPHLQWQPSDCEPAALHSIAAWTAETGTANVLPPVLIDVEQEAWPVRHADAILCINMVHISPWSATLALLRHTAALLPAGAPLYLYGPFVRHDVMTAESNMAFDASLKARNPAWGLRDVADVDAAAAECRIVRTGLIEMPANNLSLVYRRA</sequence>
<dbReference type="SUPFAM" id="SSF53335">
    <property type="entry name" value="S-adenosyl-L-methionine-dependent methyltransferases"/>
    <property type="match status" value="1"/>
</dbReference>
<keyword evidence="2" id="KW-1185">Reference proteome</keyword>
<proteinExistence type="predicted"/>
<accession>A0A7V8UA71</accession>
<evidence type="ECO:0000313" key="2">
    <source>
        <dbReference type="Proteomes" id="UP000589292"/>
    </source>
</evidence>
<reference evidence="1 2" key="1">
    <citation type="journal article" date="1994" name="Int. J. Syst. Bacteriol.">
        <title>Phylogenetic positions of novel aerobic, bacteriochlorophyll a-containing bacteria and description of Roseococcus thiosulfatophilus gen. nov., sp. nov., Erythromicrobium ramosum gen. nov., sp. nov., and Erythrobacter litoralis sp. nov.</title>
        <authorList>
            <person name="Yurkov V."/>
            <person name="Stackebrandt E."/>
            <person name="Holmes A."/>
            <person name="Fuerst J.A."/>
            <person name="Hugenholtz P."/>
            <person name="Golecki J."/>
            <person name="Gad'on N."/>
            <person name="Gorlenko V.M."/>
            <person name="Kompantseva E.I."/>
            <person name="Drews G."/>
        </authorList>
    </citation>
    <scope>NUCLEOTIDE SEQUENCE [LARGE SCALE GENOMIC DNA]</scope>
    <source>
        <strain evidence="1 2">KR-99</strain>
    </source>
</reference>
<evidence type="ECO:0000313" key="1">
    <source>
        <dbReference type="EMBL" id="MBA1375789.1"/>
    </source>
</evidence>